<gene>
    <name evidence="1" type="ORF">ENV62_04680</name>
</gene>
<dbReference type="PANTHER" id="PTHR35866:SF1">
    <property type="entry name" value="YKGJ FAMILY CYSTEINE CLUSTER PROTEIN"/>
    <property type="match status" value="1"/>
</dbReference>
<comment type="caution">
    <text evidence="1">The sequence shown here is derived from an EMBL/GenBank/DDBJ whole genome shotgun (WGS) entry which is preliminary data.</text>
</comment>
<dbReference type="PANTHER" id="PTHR35866">
    <property type="entry name" value="PUTATIVE-RELATED"/>
    <property type="match status" value="1"/>
</dbReference>
<accession>A0A7C3SKR3</accession>
<organism evidence="1">
    <name type="scientific">Desulfobacca acetoxidans</name>
    <dbReference type="NCBI Taxonomy" id="60893"/>
    <lineage>
        <taxon>Bacteria</taxon>
        <taxon>Pseudomonadati</taxon>
        <taxon>Thermodesulfobacteriota</taxon>
        <taxon>Desulfobaccia</taxon>
        <taxon>Desulfobaccales</taxon>
        <taxon>Desulfobaccaceae</taxon>
        <taxon>Desulfobacca</taxon>
    </lineage>
</organism>
<dbReference type="AlphaFoldDB" id="A0A7C3SKR3"/>
<protein>
    <submittedName>
        <fullName evidence="1">YkgJ family cysteine cluster protein</fullName>
    </submittedName>
</protein>
<sequence length="137" mass="15236">MKGPVFTCRQCGQCCHGDKGILVTPKEIHRLADFLGLPVPEFEQRYLIASPLGPQIASRNGACVFLEEKRCRVHPVKPRVCREWPFFPALLRHPDEFQAVKEACPGIEPACTYEEFRRAGKTASQGAVLGPGKNKCT</sequence>
<dbReference type="InterPro" id="IPR005358">
    <property type="entry name" value="Puta_zinc/iron-chelating_dom"/>
</dbReference>
<proteinExistence type="predicted"/>
<dbReference type="Pfam" id="PF03692">
    <property type="entry name" value="CxxCxxCC"/>
    <property type="match status" value="1"/>
</dbReference>
<dbReference type="EMBL" id="DTHB01000040">
    <property type="protein sequence ID" value="HGB14518.1"/>
    <property type="molecule type" value="Genomic_DNA"/>
</dbReference>
<evidence type="ECO:0000313" key="1">
    <source>
        <dbReference type="EMBL" id="HGB14518.1"/>
    </source>
</evidence>
<name>A0A7C3SKR3_9BACT</name>
<reference evidence="1" key="1">
    <citation type="journal article" date="2020" name="mSystems">
        <title>Genome- and Community-Level Interaction Insights into Carbon Utilization and Element Cycling Functions of Hydrothermarchaeota in Hydrothermal Sediment.</title>
        <authorList>
            <person name="Zhou Z."/>
            <person name="Liu Y."/>
            <person name="Xu W."/>
            <person name="Pan J."/>
            <person name="Luo Z.H."/>
            <person name="Li M."/>
        </authorList>
    </citation>
    <scope>NUCLEOTIDE SEQUENCE [LARGE SCALE GENOMIC DNA]</scope>
    <source>
        <strain evidence="1">SpSt-776</strain>
    </source>
</reference>